<dbReference type="Proteomes" id="UP001183809">
    <property type="component" value="Unassembled WGS sequence"/>
</dbReference>
<dbReference type="Gene3D" id="1.10.357.10">
    <property type="entry name" value="Tetracycline Repressor, domain 2"/>
    <property type="match status" value="1"/>
</dbReference>
<evidence type="ECO:0000256" key="3">
    <source>
        <dbReference type="ARBA" id="ARBA00023163"/>
    </source>
</evidence>
<dbReference type="RefSeq" id="WP_311695397.1">
    <property type="nucleotide sequence ID" value="NZ_JAVREY010000014.1"/>
</dbReference>
<feature type="DNA-binding region" description="H-T-H motif" evidence="4">
    <location>
        <begin position="42"/>
        <end position="61"/>
    </location>
</feature>
<evidence type="ECO:0000313" key="6">
    <source>
        <dbReference type="EMBL" id="MDT0464277.1"/>
    </source>
</evidence>
<sequence length="204" mass="22424">MDDSQESRDRAEAVRARQEPRRRELLDAAMAYVMEHGLDGLSIRPLAAALGIGHRTLLYYFGSKEELVAEIFVAFRAYDRHVLDVNSAVLASAEPQRAVEAVWDAMSVPEQTGYWRFFFEAYGYAVRDPERYRAFLDGIVHDWLTLIAGHLVAAGIAPEHAPALATLTLAAFRGLVLDLVATGDRARTTAAARALAAALVAPRS</sequence>
<dbReference type="SUPFAM" id="SSF48498">
    <property type="entry name" value="Tetracyclin repressor-like, C-terminal domain"/>
    <property type="match status" value="1"/>
</dbReference>
<dbReference type="InterPro" id="IPR001647">
    <property type="entry name" value="HTH_TetR"/>
</dbReference>
<protein>
    <submittedName>
        <fullName evidence="6">TetR/AcrR family transcriptional regulator</fullName>
    </submittedName>
</protein>
<evidence type="ECO:0000256" key="4">
    <source>
        <dbReference type="PROSITE-ProRule" id="PRU00335"/>
    </source>
</evidence>
<keyword evidence="7" id="KW-1185">Reference proteome</keyword>
<comment type="caution">
    <text evidence="6">The sequence shown here is derived from an EMBL/GenBank/DDBJ whole genome shotgun (WGS) entry which is preliminary data.</text>
</comment>
<dbReference type="PANTHER" id="PTHR30055">
    <property type="entry name" value="HTH-TYPE TRANSCRIPTIONAL REGULATOR RUTR"/>
    <property type="match status" value="1"/>
</dbReference>
<proteinExistence type="predicted"/>
<keyword evidence="1" id="KW-0805">Transcription regulation</keyword>
<dbReference type="SUPFAM" id="SSF46689">
    <property type="entry name" value="Homeodomain-like"/>
    <property type="match status" value="1"/>
</dbReference>
<name>A0ABU2TTU8_9ACTN</name>
<dbReference type="PANTHER" id="PTHR30055:SF234">
    <property type="entry name" value="HTH-TYPE TRANSCRIPTIONAL REGULATOR BETI"/>
    <property type="match status" value="1"/>
</dbReference>
<evidence type="ECO:0000256" key="1">
    <source>
        <dbReference type="ARBA" id="ARBA00023015"/>
    </source>
</evidence>
<evidence type="ECO:0000259" key="5">
    <source>
        <dbReference type="PROSITE" id="PS50977"/>
    </source>
</evidence>
<reference evidence="7" key="1">
    <citation type="submission" date="2023-07" db="EMBL/GenBank/DDBJ databases">
        <title>30 novel species of actinomycetes from the DSMZ collection.</title>
        <authorList>
            <person name="Nouioui I."/>
        </authorList>
    </citation>
    <scope>NUCLEOTIDE SEQUENCE [LARGE SCALE GENOMIC DNA]</scope>
    <source>
        <strain evidence="7">DSM 41699</strain>
    </source>
</reference>
<dbReference type="Pfam" id="PF00440">
    <property type="entry name" value="TetR_N"/>
    <property type="match status" value="1"/>
</dbReference>
<evidence type="ECO:0000256" key="2">
    <source>
        <dbReference type="ARBA" id="ARBA00023125"/>
    </source>
</evidence>
<dbReference type="EMBL" id="JAVREY010000014">
    <property type="protein sequence ID" value="MDT0464277.1"/>
    <property type="molecule type" value="Genomic_DNA"/>
</dbReference>
<dbReference type="InterPro" id="IPR009057">
    <property type="entry name" value="Homeodomain-like_sf"/>
</dbReference>
<feature type="domain" description="HTH tetR-type" evidence="5">
    <location>
        <begin position="19"/>
        <end position="79"/>
    </location>
</feature>
<evidence type="ECO:0000313" key="7">
    <source>
        <dbReference type="Proteomes" id="UP001183809"/>
    </source>
</evidence>
<dbReference type="InterPro" id="IPR036271">
    <property type="entry name" value="Tet_transcr_reg_TetR-rel_C_sf"/>
</dbReference>
<accession>A0ABU2TTU8</accession>
<dbReference type="PRINTS" id="PR00455">
    <property type="entry name" value="HTHTETR"/>
</dbReference>
<organism evidence="6 7">
    <name type="scientific">Streptomyces gibsoniae</name>
    <dbReference type="NCBI Taxonomy" id="3075529"/>
    <lineage>
        <taxon>Bacteria</taxon>
        <taxon>Bacillati</taxon>
        <taxon>Actinomycetota</taxon>
        <taxon>Actinomycetes</taxon>
        <taxon>Kitasatosporales</taxon>
        <taxon>Streptomycetaceae</taxon>
        <taxon>Streptomyces</taxon>
    </lineage>
</organism>
<dbReference type="PROSITE" id="PS50977">
    <property type="entry name" value="HTH_TETR_2"/>
    <property type="match status" value="1"/>
</dbReference>
<keyword evidence="3" id="KW-0804">Transcription</keyword>
<keyword evidence="2 4" id="KW-0238">DNA-binding</keyword>
<gene>
    <name evidence="6" type="ORF">RM764_14790</name>
</gene>
<dbReference type="InterPro" id="IPR050109">
    <property type="entry name" value="HTH-type_TetR-like_transc_reg"/>
</dbReference>